<accession>A0ABY7IYF3</accession>
<protein>
    <recommendedName>
        <fullName evidence="3">Transposase</fullName>
    </recommendedName>
</protein>
<name>A0ABY7IYF3_STRNI</name>
<keyword evidence="2" id="KW-1185">Reference proteome</keyword>
<evidence type="ECO:0008006" key="3">
    <source>
        <dbReference type="Google" id="ProtNLM"/>
    </source>
</evidence>
<dbReference type="GeneID" id="301331069"/>
<proteinExistence type="predicted"/>
<reference evidence="1 2" key="1">
    <citation type="submission" date="2022-12" db="EMBL/GenBank/DDBJ databases">
        <authorList>
            <person name="Ruckert C."/>
            <person name="Busche T."/>
            <person name="Kalinowski J."/>
            <person name="Wittmann C."/>
        </authorList>
    </citation>
    <scope>NUCLEOTIDE SEQUENCE [LARGE SCALE GENOMIC DNA]</scope>
    <source>
        <strain evidence="1 2">DSM 40276</strain>
    </source>
</reference>
<dbReference type="RefSeq" id="WP_277410928.1">
    <property type="nucleotide sequence ID" value="NZ_CP114203.1"/>
</dbReference>
<evidence type="ECO:0000313" key="2">
    <source>
        <dbReference type="Proteomes" id="UP001210169"/>
    </source>
</evidence>
<organism evidence="1 2">
    <name type="scientific">Streptomyces nigrescens</name>
    <dbReference type="NCBI Taxonomy" id="1920"/>
    <lineage>
        <taxon>Bacteria</taxon>
        <taxon>Bacillati</taxon>
        <taxon>Actinomycetota</taxon>
        <taxon>Actinomycetes</taxon>
        <taxon>Kitasatosporales</taxon>
        <taxon>Streptomycetaceae</taxon>
        <taxon>Streptomyces</taxon>
    </lineage>
</organism>
<dbReference type="Proteomes" id="UP001210169">
    <property type="component" value="Chromosome"/>
</dbReference>
<dbReference type="EMBL" id="CP114203">
    <property type="protein sequence ID" value="WAU03715.1"/>
    <property type="molecule type" value="Genomic_DNA"/>
</dbReference>
<gene>
    <name evidence="1" type="ORF">STRNI_001879</name>
</gene>
<evidence type="ECO:0000313" key="1">
    <source>
        <dbReference type="EMBL" id="WAU03715.1"/>
    </source>
</evidence>
<sequence length="47" mass="5185">MEAQSFIFAARHRVALQIVDRARQGQESRTATALPKRVVCADQEGAT</sequence>